<keyword evidence="1 5" id="KW-0963">Cytoplasm</keyword>
<accession>A0A2S0L3B7</accession>
<dbReference type="AlphaFoldDB" id="A0A2S0L3B7"/>
<evidence type="ECO:0000256" key="4">
    <source>
        <dbReference type="ARBA" id="ARBA00022801"/>
    </source>
</evidence>
<dbReference type="EMBL" id="CP027228">
    <property type="protein sequence ID" value="AVM47790.1"/>
    <property type="molecule type" value="Genomic_DNA"/>
</dbReference>
<feature type="domain" description="YqgF/RNase H-like" evidence="6">
    <location>
        <begin position="1"/>
        <end position="107"/>
    </location>
</feature>
<dbReference type="Gene3D" id="3.30.420.140">
    <property type="entry name" value="YqgF/RNase H-like domain"/>
    <property type="match status" value="1"/>
</dbReference>
<dbReference type="HAMAP" id="MF_00651">
    <property type="entry name" value="Nuclease_YqgF"/>
    <property type="match status" value="1"/>
</dbReference>
<comment type="function">
    <text evidence="5">Could be a nuclease involved in processing of the 5'-end of pre-16S rRNA.</text>
</comment>
<proteinExistence type="inferred from homology"/>
<dbReference type="KEGG" id="mdv:C5Q96_02520"/>
<dbReference type="PANTHER" id="PTHR33317:SF4">
    <property type="entry name" value="POLYNUCLEOTIDYL TRANSFERASE, RIBONUCLEASE H-LIKE SUPERFAMILY PROTEIN"/>
    <property type="match status" value="1"/>
</dbReference>
<sequence>MRKIGLDVGEKTIGVAVSDLLDITAQGVTTIERVGIRKDTTKVLDLVREYECDTVVVGLPLSLDGTDSVQTQKVRDFRTMLENKLRSSGLAHVNIEWQDERFTTKLAENILIAGDVKRSDRKKVIDKQAAILILQSYLDRVSNE</sequence>
<dbReference type="RefSeq" id="WP_106056869.1">
    <property type="nucleotide sequence ID" value="NZ_CAURSC010000002.1"/>
</dbReference>
<dbReference type="CDD" id="cd16964">
    <property type="entry name" value="YqgF"/>
    <property type="match status" value="1"/>
</dbReference>
<dbReference type="InterPro" id="IPR012337">
    <property type="entry name" value="RNaseH-like_sf"/>
</dbReference>
<dbReference type="InterPro" id="IPR005227">
    <property type="entry name" value="YqgF"/>
</dbReference>
<dbReference type="OrthoDB" id="9796140at2"/>
<keyword evidence="2 5" id="KW-0690">Ribosome biogenesis</keyword>
<evidence type="ECO:0000256" key="1">
    <source>
        <dbReference type="ARBA" id="ARBA00022490"/>
    </source>
</evidence>
<dbReference type="NCBIfam" id="TIGR00250">
    <property type="entry name" value="RNAse_H_YqgF"/>
    <property type="match status" value="1"/>
</dbReference>
<reference evidence="8" key="1">
    <citation type="submission" date="2018-02" db="EMBL/GenBank/DDBJ databases">
        <authorList>
            <person name="Holder M.E."/>
            <person name="Ajami N.J."/>
            <person name="Petrosino J.F."/>
        </authorList>
    </citation>
    <scope>NUCLEOTIDE SEQUENCE [LARGE SCALE GENOMIC DNA]</scope>
    <source>
        <strain evidence="8">CCUG 47132</strain>
    </source>
</reference>
<name>A0A2S0L3B7_9FIRM</name>
<evidence type="ECO:0000256" key="5">
    <source>
        <dbReference type="HAMAP-Rule" id="MF_00651"/>
    </source>
</evidence>
<evidence type="ECO:0000313" key="8">
    <source>
        <dbReference type="Proteomes" id="UP000237883"/>
    </source>
</evidence>
<gene>
    <name evidence="7" type="ORF">C5Q96_02520</name>
</gene>
<dbReference type="GO" id="GO:0005829">
    <property type="term" value="C:cytosol"/>
    <property type="evidence" value="ECO:0007669"/>
    <property type="project" value="TreeGrafter"/>
</dbReference>
<dbReference type="InterPro" id="IPR037027">
    <property type="entry name" value="YqgF/RNaseH-like_dom_sf"/>
</dbReference>
<evidence type="ECO:0000256" key="2">
    <source>
        <dbReference type="ARBA" id="ARBA00022517"/>
    </source>
</evidence>
<dbReference type="PANTHER" id="PTHR33317">
    <property type="entry name" value="POLYNUCLEOTIDYL TRANSFERASE, RIBONUCLEASE H-LIKE SUPERFAMILY PROTEIN"/>
    <property type="match status" value="1"/>
</dbReference>
<dbReference type="GeneID" id="78391128"/>
<comment type="subcellular location">
    <subcellularLocation>
        <location evidence="5">Cytoplasm</location>
    </subcellularLocation>
</comment>
<dbReference type="Pfam" id="PF03652">
    <property type="entry name" value="RuvX"/>
    <property type="match status" value="1"/>
</dbReference>
<organism evidence="7 8">
    <name type="scientific">Mogibacterium diversum</name>
    <dbReference type="NCBI Taxonomy" id="114527"/>
    <lineage>
        <taxon>Bacteria</taxon>
        <taxon>Bacillati</taxon>
        <taxon>Bacillota</taxon>
        <taxon>Clostridia</taxon>
        <taxon>Peptostreptococcales</taxon>
        <taxon>Anaerovoracaceae</taxon>
        <taxon>Mogibacterium</taxon>
    </lineage>
</organism>
<dbReference type="Proteomes" id="UP000237883">
    <property type="component" value="Chromosome"/>
</dbReference>
<dbReference type="InterPro" id="IPR006641">
    <property type="entry name" value="YqgF/RNaseH-like_dom"/>
</dbReference>
<comment type="similarity">
    <text evidence="5">Belongs to the YqgF HJR family.</text>
</comment>
<dbReference type="SMART" id="SM00732">
    <property type="entry name" value="YqgFc"/>
    <property type="match status" value="1"/>
</dbReference>
<dbReference type="SUPFAM" id="SSF53098">
    <property type="entry name" value="Ribonuclease H-like"/>
    <property type="match status" value="1"/>
</dbReference>
<keyword evidence="3 5" id="KW-0540">Nuclease</keyword>
<dbReference type="GO" id="GO:0004518">
    <property type="term" value="F:nuclease activity"/>
    <property type="evidence" value="ECO:0007669"/>
    <property type="project" value="UniProtKB-KW"/>
</dbReference>
<protein>
    <recommendedName>
        <fullName evidence="5">Putative pre-16S rRNA nuclease</fullName>
        <ecNumber evidence="5">3.1.-.-</ecNumber>
    </recommendedName>
</protein>
<dbReference type="GO" id="GO:0000967">
    <property type="term" value="P:rRNA 5'-end processing"/>
    <property type="evidence" value="ECO:0007669"/>
    <property type="project" value="UniProtKB-UniRule"/>
</dbReference>
<evidence type="ECO:0000259" key="6">
    <source>
        <dbReference type="SMART" id="SM00732"/>
    </source>
</evidence>
<evidence type="ECO:0000256" key="3">
    <source>
        <dbReference type="ARBA" id="ARBA00022722"/>
    </source>
</evidence>
<dbReference type="EC" id="3.1.-.-" evidence="5"/>
<keyword evidence="4 5" id="KW-0378">Hydrolase</keyword>
<keyword evidence="8" id="KW-1185">Reference proteome</keyword>
<evidence type="ECO:0000313" key="7">
    <source>
        <dbReference type="EMBL" id="AVM47790.1"/>
    </source>
</evidence>
<dbReference type="GO" id="GO:0016788">
    <property type="term" value="F:hydrolase activity, acting on ester bonds"/>
    <property type="evidence" value="ECO:0007669"/>
    <property type="project" value="UniProtKB-UniRule"/>
</dbReference>